<dbReference type="PANTHER" id="PTHR15681:SF1">
    <property type="entry name" value="MAD2L1-BINDING PROTEIN"/>
    <property type="match status" value="1"/>
</dbReference>
<dbReference type="InterPro" id="IPR053729">
    <property type="entry name" value="MAD2L1BP_domain_sf"/>
</dbReference>
<dbReference type="Pfam" id="PF06581">
    <property type="entry name" value="p31comet"/>
    <property type="match status" value="1"/>
</dbReference>
<protein>
    <submittedName>
        <fullName evidence="2">MAD2L1 binding protein</fullName>
    </submittedName>
</protein>
<reference evidence="2" key="2">
    <citation type="submission" date="2025-09" db="UniProtKB">
        <authorList>
            <consortium name="Ensembl"/>
        </authorList>
    </citation>
    <scope>IDENTIFICATION</scope>
</reference>
<evidence type="ECO:0000256" key="1">
    <source>
        <dbReference type="SAM" id="MobiDB-lite"/>
    </source>
</evidence>
<reference evidence="2" key="1">
    <citation type="submission" date="2025-08" db="UniProtKB">
        <authorList>
            <consortium name="Ensembl"/>
        </authorList>
    </citation>
    <scope>IDENTIFICATION</scope>
</reference>
<dbReference type="Ensembl" id="ENSPCLT00000002038.1">
    <property type="protein sequence ID" value="ENSPCLP00000001519.1"/>
    <property type="gene ID" value="ENSPCLG00000001263.1"/>
</dbReference>
<keyword evidence="3" id="KW-1185">Reference proteome</keyword>
<dbReference type="InterPro" id="IPR009511">
    <property type="entry name" value="MAD1/Cdc20-bound-Mad2-bd"/>
</dbReference>
<evidence type="ECO:0000313" key="3">
    <source>
        <dbReference type="Proteomes" id="UP000472261"/>
    </source>
</evidence>
<feature type="compositionally biased region" description="Low complexity" evidence="1">
    <location>
        <begin position="21"/>
        <end position="33"/>
    </location>
</feature>
<dbReference type="GO" id="GO:0007096">
    <property type="term" value="P:regulation of exit from mitosis"/>
    <property type="evidence" value="ECO:0007669"/>
    <property type="project" value="InterPro"/>
</dbReference>
<sequence>MGLRPRCFQTRPLPRQPRGPAPASASSSSASLRRCGRCRRAPRGEGGARSFLSARRGARPGTALTAAFFPSPQRCVRPLGGLRDRGEKRRRSGRWGAPSRSPGLTPAESPGVAVAPCSQASPLLVAETPPAPERGRGGRRSRRSAPAALSPAVSVVFPGAVSRESCCRFACELLKHVLHQRHQLPLPYEQLAYFCRRAAQDGDVIKKPPSVGLASKKCQQVLVELEAVLQHLEVMFSLTLVPRVLILLGGNVVSPKELYELNLEGIYVGSAEKSLKTTSCVRKLFHSLFIADVFSELKALPVTSTVVMLQGHRSCGVEWFRPKLNYKVPTRGRKLTINLSCDGDVNISASAPQIMTSTWEDYIWFQAPVTLKGFHE</sequence>
<organism evidence="2 3">
    <name type="scientific">Phasianus colchicus</name>
    <name type="common">Common pheasant</name>
    <dbReference type="NCBI Taxonomy" id="9054"/>
    <lineage>
        <taxon>Eukaryota</taxon>
        <taxon>Metazoa</taxon>
        <taxon>Chordata</taxon>
        <taxon>Craniata</taxon>
        <taxon>Vertebrata</taxon>
        <taxon>Euteleostomi</taxon>
        <taxon>Archelosauria</taxon>
        <taxon>Archosauria</taxon>
        <taxon>Dinosauria</taxon>
        <taxon>Saurischia</taxon>
        <taxon>Theropoda</taxon>
        <taxon>Coelurosauria</taxon>
        <taxon>Aves</taxon>
        <taxon>Neognathae</taxon>
        <taxon>Galloanserae</taxon>
        <taxon>Galliformes</taxon>
        <taxon>Phasianidae</taxon>
        <taxon>Phasianinae</taxon>
        <taxon>Phasianus</taxon>
    </lineage>
</organism>
<dbReference type="Proteomes" id="UP000472261">
    <property type="component" value="Unplaced"/>
</dbReference>
<dbReference type="AlphaFoldDB" id="A0A669P287"/>
<dbReference type="Gene3D" id="3.30.900.20">
    <property type="match status" value="1"/>
</dbReference>
<dbReference type="GO" id="GO:0005634">
    <property type="term" value="C:nucleus"/>
    <property type="evidence" value="ECO:0007669"/>
    <property type="project" value="InterPro"/>
</dbReference>
<proteinExistence type="predicted"/>
<dbReference type="PANTHER" id="PTHR15681">
    <property type="entry name" value="MAD2L1-BINDING PROTEIN"/>
    <property type="match status" value="1"/>
</dbReference>
<feature type="region of interest" description="Disordered" evidence="1">
    <location>
        <begin position="75"/>
        <end position="146"/>
    </location>
</feature>
<feature type="region of interest" description="Disordered" evidence="1">
    <location>
        <begin position="1"/>
        <end position="56"/>
    </location>
</feature>
<evidence type="ECO:0000313" key="2">
    <source>
        <dbReference type="Ensembl" id="ENSPCLP00000001519.1"/>
    </source>
</evidence>
<name>A0A669P287_PHACC</name>
<accession>A0A669P287</accession>